<evidence type="ECO:0000256" key="7">
    <source>
        <dbReference type="SAM" id="Coils"/>
    </source>
</evidence>
<evidence type="ECO:0000313" key="14">
    <source>
        <dbReference type="EMBL" id="KAF0501241.1"/>
    </source>
</evidence>
<feature type="transmembrane region" description="Helical" evidence="9">
    <location>
        <begin position="20"/>
        <end position="39"/>
    </location>
</feature>
<keyword evidence="6 9" id="KW-0472">Membrane</keyword>
<proteinExistence type="inferred from homology"/>
<dbReference type="PANTHER" id="PTHR13018">
    <property type="entry name" value="PROBABLE MEMBRANE PROTEIN DUF221-RELATED"/>
    <property type="match status" value="1"/>
</dbReference>
<keyword evidence="5 9" id="KW-1133">Transmembrane helix</keyword>
<feature type="domain" description="CSC1/OSCA1-like 7TM region" evidence="10">
    <location>
        <begin position="368"/>
        <end position="641"/>
    </location>
</feature>
<name>A0A8H4AJ22_GIGMA</name>
<dbReference type="Pfam" id="PF12621">
    <property type="entry name" value="PHM7_ext"/>
    <property type="match status" value="1"/>
</dbReference>
<feature type="transmembrane region" description="Helical" evidence="9">
    <location>
        <begin position="417"/>
        <end position="444"/>
    </location>
</feature>
<dbReference type="OrthoDB" id="1076608at2759"/>
<gene>
    <name evidence="14" type="ORF">F8M41_020098</name>
</gene>
<dbReference type="Pfam" id="PF13967">
    <property type="entry name" value="RSN1_TM"/>
    <property type="match status" value="1"/>
</dbReference>
<dbReference type="InterPro" id="IPR045122">
    <property type="entry name" value="Csc1-like"/>
</dbReference>
<feature type="transmembrane region" description="Helical" evidence="9">
    <location>
        <begin position="569"/>
        <end position="600"/>
    </location>
</feature>
<evidence type="ECO:0000256" key="2">
    <source>
        <dbReference type="ARBA" id="ARBA00007779"/>
    </source>
</evidence>
<dbReference type="AlphaFoldDB" id="A0A8H4AJ22"/>
<evidence type="ECO:0000259" key="10">
    <source>
        <dbReference type="Pfam" id="PF02714"/>
    </source>
</evidence>
<protein>
    <submittedName>
        <fullName evidence="14">DUF221-domain-containing protein</fullName>
    </submittedName>
</protein>
<evidence type="ECO:0000256" key="6">
    <source>
        <dbReference type="ARBA" id="ARBA00023136"/>
    </source>
</evidence>
<dbReference type="EMBL" id="WTPW01000541">
    <property type="protein sequence ID" value="KAF0501241.1"/>
    <property type="molecule type" value="Genomic_DNA"/>
</dbReference>
<evidence type="ECO:0000256" key="1">
    <source>
        <dbReference type="ARBA" id="ARBA00004141"/>
    </source>
</evidence>
<evidence type="ECO:0000259" key="11">
    <source>
        <dbReference type="Pfam" id="PF12621"/>
    </source>
</evidence>
<keyword evidence="3" id="KW-0813">Transport</keyword>
<sequence>MTTSATEQTTTSAATTTFESAVIFNIAFTTAGFIIFDLIRKKSKRIFEPRTYIIPEEKRSPQVPNGFLKWVKPTLMTPDEELIARVGLDGYMFLRVIRAFMRLFVAFTVIGIGIILPLNHVGQSDQPGLESFTIGNIKDNERLYAHVIACYLFTAAILYMMYHEYYTYIRLRHECLTTPEHRVSARATTILVLGVPRQLNNETDLKNLYNVFPGGVKRIWLNREPTRLIDLTAKRMKALNKLENAETVFLEKYLKYLAKDGGSGQDVENGNKIPTSLRPTHKTIPLIGKKVDSIETYRDEINKLNEEINDQRTKTDTFKQLESAFIQFNDFVGAQLAATSTIPRLTEISRDDVIWENLKVTNPSRVARKIISYTITATLIILWAIPVTFVATISSLSALTSVIPFLKPLVTRLPQSAIGFIQGVLPAIGLALLMVCLPYILRALSKFEGLIRHSDVMLSLQGKYFFFLLFNVLLVTTTVNGAAQAIPAIINNPTSIIKNLAENLPKASTFFLTYVLLSLSTASIEALQVGSLSSYLVTKKFLVKTPRQILHLETTLVYKDWGVTFPPHILIASIGIVYSVIQPLILPFTALHFALFYLAYRYNFLYVYDQIYETNGNLFVHAMEQFFWGIFIFQLTIIGLMFLNDAHIPGVLAVILFIITISTVLGMRAYFQHNPKAEFLPVNLMGVIDMKTNKVIANTDFTKSTSSVTEDEKVDQGSKNKQISENPLTDIDDEYTDPNVVHIKHGDIEKKRGVNAYTHPALIVANPLVWIPQDNTEMYKEEIKGCQDSGLNATSRGAKINEKYKVEVDITKAPNITDEFYVEEAESSDAMKRNTTNGIRRLFSKIW</sequence>
<feature type="transmembrane region" description="Helical" evidence="9">
    <location>
        <begin position="99"/>
        <end position="118"/>
    </location>
</feature>
<feature type="transmembrane region" description="Helical" evidence="9">
    <location>
        <begin position="143"/>
        <end position="162"/>
    </location>
</feature>
<dbReference type="GO" id="GO:0005886">
    <property type="term" value="C:plasma membrane"/>
    <property type="evidence" value="ECO:0007669"/>
    <property type="project" value="TreeGrafter"/>
</dbReference>
<feature type="transmembrane region" description="Helical" evidence="9">
    <location>
        <begin position="370"/>
        <end position="397"/>
    </location>
</feature>
<evidence type="ECO:0000259" key="12">
    <source>
        <dbReference type="Pfam" id="PF13967"/>
    </source>
</evidence>
<dbReference type="Pfam" id="PF14703">
    <property type="entry name" value="PHM7_cyt"/>
    <property type="match status" value="1"/>
</dbReference>
<feature type="domain" description="CSC1/OSCA1-like cytosolic" evidence="13">
    <location>
        <begin position="188"/>
        <end position="357"/>
    </location>
</feature>
<feature type="region of interest" description="Disordered" evidence="8">
    <location>
        <begin position="707"/>
        <end position="735"/>
    </location>
</feature>
<evidence type="ECO:0000259" key="13">
    <source>
        <dbReference type="Pfam" id="PF14703"/>
    </source>
</evidence>
<evidence type="ECO:0000256" key="9">
    <source>
        <dbReference type="SAM" id="Phobius"/>
    </source>
</evidence>
<dbReference type="Pfam" id="PF02714">
    <property type="entry name" value="RSN1_7TM"/>
    <property type="match status" value="1"/>
</dbReference>
<feature type="transmembrane region" description="Helical" evidence="9">
    <location>
        <begin position="626"/>
        <end position="643"/>
    </location>
</feature>
<organism evidence="14 15">
    <name type="scientific">Gigaspora margarita</name>
    <dbReference type="NCBI Taxonomy" id="4874"/>
    <lineage>
        <taxon>Eukaryota</taxon>
        <taxon>Fungi</taxon>
        <taxon>Fungi incertae sedis</taxon>
        <taxon>Mucoromycota</taxon>
        <taxon>Glomeromycotina</taxon>
        <taxon>Glomeromycetes</taxon>
        <taxon>Diversisporales</taxon>
        <taxon>Gigasporaceae</taxon>
        <taxon>Gigaspora</taxon>
    </lineage>
</organism>
<feature type="domain" description="CSC1/OSCA1-like N-terminal transmembrane" evidence="12">
    <location>
        <begin position="18"/>
        <end position="164"/>
    </location>
</feature>
<dbReference type="InterPro" id="IPR022257">
    <property type="entry name" value="PHM7_ext"/>
</dbReference>
<keyword evidence="7" id="KW-0175">Coiled coil</keyword>
<evidence type="ECO:0000256" key="4">
    <source>
        <dbReference type="ARBA" id="ARBA00022692"/>
    </source>
</evidence>
<dbReference type="InterPro" id="IPR003864">
    <property type="entry name" value="CSC1/OSCA1-like_7TM"/>
</dbReference>
<dbReference type="GO" id="GO:0005227">
    <property type="term" value="F:calcium-activated cation channel activity"/>
    <property type="evidence" value="ECO:0007669"/>
    <property type="project" value="InterPro"/>
</dbReference>
<dbReference type="Proteomes" id="UP000439903">
    <property type="component" value="Unassembled WGS sequence"/>
</dbReference>
<keyword evidence="4 9" id="KW-0812">Transmembrane</keyword>
<accession>A0A8H4AJ22</accession>
<feature type="transmembrane region" description="Helical" evidence="9">
    <location>
        <begin position="650"/>
        <end position="671"/>
    </location>
</feature>
<dbReference type="PANTHER" id="PTHR13018:SF139">
    <property type="entry name" value="PHOSPHATE METABOLISM PROTEIN 7"/>
    <property type="match status" value="1"/>
</dbReference>
<evidence type="ECO:0000256" key="8">
    <source>
        <dbReference type="SAM" id="MobiDB-lite"/>
    </source>
</evidence>
<reference evidence="14 15" key="1">
    <citation type="journal article" date="2019" name="Environ. Microbiol.">
        <title>At the nexus of three kingdoms: the genome of the mycorrhizal fungus Gigaspora margarita provides insights into plant, endobacterial and fungal interactions.</title>
        <authorList>
            <person name="Venice F."/>
            <person name="Ghignone S."/>
            <person name="Salvioli di Fossalunga A."/>
            <person name="Amselem J."/>
            <person name="Novero M."/>
            <person name="Xianan X."/>
            <person name="Sedzielewska Toro K."/>
            <person name="Morin E."/>
            <person name="Lipzen A."/>
            <person name="Grigoriev I.V."/>
            <person name="Henrissat B."/>
            <person name="Martin F.M."/>
            <person name="Bonfante P."/>
        </authorList>
    </citation>
    <scope>NUCLEOTIDE SEQUENCE [LARGE SCALE GENOMIC DNA]</scope>
    <source>
        <strain evidence="14 15">BEG34</strain>
    </source>
</reference>
<evidence type="ECO:0000256" key="5">
    <source>
        <dbReference type="ARBA" id="ARBA00022989"/>
    </source>
</evidence>
<feature type="transmembrane region" description="Helical" evidence="9">
    <location>
        <begin position="510"/>
        <end position="537"/>
    </location>
</feature>
<dbReference type="InterPro" id="IPR032880">
    <property type="entry name" value="CSC1/OSCA1-like_N"/>
</dbReference>
<keyword evidence="15" id="KW-1185">Reference proteome</keyword>
<evidence type="ECO:0000313" key="15">
    <source>
        <dbReference type="Proteomes" id="UP000439903"/>
    </source>
</evidence>
<evidence type="ECO:0000256" key="3">
    <source>
        <dbReference type="ARBA" id="ARBA00022448"/>
    </source>
</evidence>
<feature type="domain" description="10TM putative phosphate transporter extracellular tail" evidence="11">
    <location>
        <begin position="749"/>
        <end position="814"/>
    </location>
</feature>
<comment type="similarity">
    <text evidence="2">Belongs to the CSC1 (TC 1.A.17) family.</text>
</comment>
<feature type="coiled-coil region" evidence="7">
    <location>
        <begin position="287"/>
        <end position="314"/>
    </location>
</feature>
<comment type="caution">
    <text evidence="14">The sequence shown here is derived from an EMBL/GenBank/DDBJ whole genome shotgun (WGS) entry which is preliminary data.</text>
</comment>
<dbReference type="InterPro" id="IPR027815">
    <property type="entry name" value="CSC1/OSCA1-like_cyt"/>
</dbReference>
<comment type="subcellular location">
    <subcellularLocation>
        <location evidence="1">Membrane</location>
        <topology evidence="1">Multi-pass membrane protein</topology>
    </subcellularLocation>
</comment>
<feature type="transmembrane region" description="Helical" evidence="9">
    <location>
        <begin position="465"/>
        <end position="490"/>
    </location>
</feature>